<accession>A0A485L6X7</accession>
<dbReference type="EMBL" id="CAADRA010005953">
    <property type="protein sequence ID" value="VFT93488.1"/>
    <property type="molecule type" value="Genomic_DNA"/>
</dbReference>
<gene>
    <name evidence="3" type="primary">Aste57867_16718</name>
    <name evidence="2" type="ORF">As57867_016661</name>
    <name evidence="3" type="ORF">ASTE57867_16718</name>
</gene>
<sequence length="103" mass="10954">MASLHALKTNVANVYTAAAEAAAQDELLRAHEEQWVVAQPPSTSVVPPPPSSSSGTDPNHVKRAVDVFLDQVQVAPLWTSQTQPGNLPPPPQGPSTRSPQRTE</sequence>
<evidence type="ECO:0000313" key="3">
    <source>
        <dbReference type="EMBL" id="VFT93488.1"/>
    </source>
</evidence>
<dbReference type="Proteomes" id="UP000332933">
    <property type="component" value="Unassembled WGS sequence"/>
</dbReference>
<evidence type="ECO:0000313" key="4">
    <source>
        <dbReference type="Proteomes" id="UP000332933"/>
    </source>
</evidence>
<feature type="compositionally biased region" description="Low complexity" evidence="1">
    <location>
        <begin position="94"/>
        <end position="103"/>
    </location>
</feature>
<dbReference type="AlphaFoldDB" id="A0A485L6X7"/>
<protein>
    <submittedName>
        <fullName evidence="3">Aste57867_16718 protein</fullName>
    </submittedName>
</protein>
<reference evidence="3 4" key="1">
    <citation type="submission" date="2019-03" db="EMBL/GenBank/DDBJ databases">
        <authorList>
            <person name="Gaulin E."/>
            <person name="Dumas B."/>
        </authorList>
    </citation>
    <scope>NUCLEOTIDE SEQUENCE [LARGE SCALE GENOMIC DNA]</scope>
    <source>
        <strain evidence="3">CBS 568.67</strain>
    </source>
</reference>
<reference evidence="2" key="2">
    <citation type="submission" date="2019-06" db="EMBL/GenBank/DDBJ databases">
        <title>Genomics analysis of Aphanomyces spp. identifies a new class of oomycete effector associated with host adaptation.</title>
        <authorList>
            <person name="Gaulin E."/>
        </authorList>
    </citation>
    <scope>NUCLEOTIDE SEQUENCE</scope>
    <source>
        <strain evidence="2">CBS 578.67</strain>
    </source>
</reference>
<name>A0A485L6X7_9STRA</name>
<evidence type="ECO:0000256" key="1">
    <source>
        <dbReference type="SAM" id="MobiDB-lite"/>
    </source>
</evidence>
<dbReference type="EMBL" id="VJMH01005932">
    <property type="protein sequence ID" value="KAF0692175.1"/>
    <property type="molecule type" value="Genomic_DNA"/>
</dbReference>
<proteinExistence type="predicted"/>
<evidence type="ECO:0000313" key="2">
    <source>
        <dbReference type="EMBL" id="KAF0692175.1"/>
    </source>
</evidence>
<organism evidence="3 4">
    <name type="scientific">Aphanomyces stellatus</name>
    <dbReference type="NCBI Taxonomy" id="120398"/>
    <lineage>
        <taxon>Eukaryota</taxon>
        <taxon>Sar</taxon>
        <taxon>Stramenopiles</taxon>
        <taxon>Oomycota</taxon>
        <taxon>Saprolegniomycetes</taxon>
        <taxon>Saprolegniales</taxon>
        <taxon>Verrucalvaceae</taxon>
        <taxon>Aphanomyces</taxon>
    </lineage>
</organism>
<feature type="region of interest" description="Disordered" evidence="1">
    <location>
        <begin position="38"/>
        <end position="103"/>
    </location>
</feature>
<keyword evidence="4" id="KW-1185">Reference proteome</keyword>